<dbReference type="NCBIfam" id="TIGR02595">
    <property type="entry name" value="PEP_CTERM"/>
    <property type="match status" value="1"/>
</dbReference>
<protein>
    <submittedName>
        <fullName evidence="1">PEP-CTERM sorting domain-containing protein</fullName>
    </submittedName>
</protein>
<comment type="caution">
    <text evidence="1">The sequence shown here is derived from an EMBL/GenBank/DDBJ whole genome shotgun (WGS) entry which is preliminary data.</text>
</comment>
<reference evidence="1" key="1">
    <citation type="submission" date="2021-05" db="EMBL/GenBank/DDBJ databases">
        <authorList>
            <person name="Pietrasiak N."/>
            <person name="Ward R."/>
            <person name="Stajich J.E."/>
            <person name="Kurbessoian T."/>
        </authorList>
    </citation>
    <scope>NUCLEOTIDE SEQUENCE</scope>
    <source>
        <strain evidence="1">GSE-NOS-MK-12-04C</strain>
    </source>
</reference>
<evidence type="ECO:0000313" key="2">
    <source>
        <dbReference type="Proteomes" id="UP000729701"/>
    </source>
</evidence>
<accession>A0A951URJ2</accession>
<proteinExistence type="predicted"/>
<gene>
    <name evidence="1" type="ORF">KME60_02415</name>
</gene>
<name>A0A951URJ2_9CYAN</name>
<reference evidence="1" key="2">
    <citation type="journal article" date="2022" name="Microbiol. Resour. Announc.">
        <title>Metagenome Sequencing to Explore Phylogenomics of Terrestrial Cyanobacteria.</title>
        <authorList>
            <person name="Ward R.D."/>
            <person name="Stajich J.E."/>
            <person name="Johansen J.R."/>
            <person name="Huntemann M."/>
            <person name="Clum A."/>
            <person name="Foster B."/>
            <person name="Foster B."/>
            <person name="Roux S."/>
            <person name="Palaniappan K."/>
            <person name="Varghese N."/>
            <person name="Mukherjee S."/>
            <person name="Reddy T.B.K."/>
            <person name="Daum C."/>
            <person name="Copeland A."/>
            <person name="Chen I.A."/>
            <person name="Ivanova N.N."/>
            <person name="Kyrpides N.C."/>
            <person name="Shapiro N."/>
            <person name="Eloe-Fadrosh E.A."/>
            <person name="Pietrasiak N."/>
        </authorList>
    </citation>
    <scope>NUCLEOTIDE SEQUENCE</scope>
    <source>
        <strain evidence="1">GSE-NOS-MK-12-04C</strain>
    </source>
</reference>
<evidence type="ECO:0000313" key="1">
    <source>
        <dbReference type="EMBL" id="MBW4666311.1"/>
    </source>
</evidence>
<dbReference type="Proteomes" id="UP000729701">
    <property type="component" value="Unassembled WGS sequence"/>
</dbReference>
<organism evidence="1 2">
    <name type="scientific">Cyanomargarita calcarea GSE-NOS-MK-12-04C</name>
    <dbReference type="NCBI Taxonomy" id="2839659"/>
    <lineage>
        <taxon>Bacteria</taxon>
        <taxon>Bacillati</taxon>
        <taxon>Cyanobacteriota</taxon>
        <taxon>Cyanophyceae</taxon>
        <taxon>Nostocales</taxon>
        <taxon>Cyanomargaritaceae</taxon>
        <taxon>Cyanomargarita</taxon>
    </lineage>
</organism>
<dbReference type="InterPro" id="IPR013424">
    <property type="entry name" value="Ice-binding_C"/>
</dbReference>
<dbReference type="EMBL" id="JAHHGZ010000002">
    <property type="protein sequence ID" value="MBW4666311.1"/>
    <property type="molecule type" value="Genomic_DNA"/>
</dbReference>
<sequence length="294" mass="31729">MLAFNYQASKFYVPINQKLNILLEDWMTKYLGFTKQFSLITTSMLASCVLAISPSRAATFASSDGKFALINFSQSASTVSTGTEANALAIGNGGMVAALAESQAFFVQPPLVGFNSSLSQVFGENKDYLGEAISEATLIGLFDVAEKTTFSFDFAGILNLSTSIDEPSVENARASGEISFALFDISKNSILDFFSLAGNLITKGDKDFIAYQKSDNVTLNNPVIQSNFGGKQESATAIVEGSFKSTFEKQTNLALIEVKRNRVRVSTPEPSTYLALLLSSGVIAVALKRKRQLF</sequence>
<dbReference type="AlphaFoldDB" id="A0A951URJ2"/>